<dbReference type="Gene3D" id="3.10.129.10">
    <property type="entry name" value="Hotdog Thioesterase"/>
    <property type="match status" value="1"/>
</dbReference>
<gene>
    <name evidence="1" type="ORF">HNR78_000603</name>
</gene>
<comment type="caution">
    <text evidence="1">The sequence shown here is derived from an EMBL/GenBank/DDBJ whole genome shotgun (WGS) entry which is preliminary data.</text>
</comment>
<evidence type="ECO:0008006" key="3">
    <source>
        <dbReference type="Google" id="ProtNLM"/>
    </source>
</evidence>
<accession>A0AA89NHY9</accession>
<organism evidence="1 2">
    <name type="scientific">Parageobacillus toebii NBRC 107807</name>
    <dbReference type="NCBI Taxonomy" id="1223503"/>
    <lineage>
        <taxon>Bacteria</taxon>
        <taxon>Bacillati</taxon>
        <taxon>Bacillota</taxon>
        <taxon>Bacilli</taxon>
        <taxon>Bacillales</taxon>
        <taxon>Anoxybacillaceae</taxon>
        <taxon>Parageobacillus</taxon>
    </lineage>
</organism>
<dbReference type="EMBL" id="JACICZ010000002">
    <property type="protein sequence ID" value="MBB3867726.1"/>
    <property type="molecule type" value="Genomic_DNA"/>
</dbReference>
<evidence type="ECO:0000313" key="2">
    <source>
        <dbReference type="Proteomes" id="UP000613002"/>
    </source>
</evidence>
<keyword evidence="2" id="KW-1185">Reference proteome</keyword>
<sequence length="59" mass="6379">MSRSICIQHSTAPTVAGEVEVEAKVEKFRRTVAYLTAVLTQNGKEAASAVSSVMIMPKR</sequence>
<protein>
    <recommendedName>
        <fullName evidence="3">Thioesterase domain-containing protein</fullName>
    </recommendedName>
</protein>
<dbReference type="AlphaFoldDB" id="A0AA89NHY9"/>
<evidence type="ECO:0000313" key="1">
    <source>
        <dbReference type="EMBL" id="MBB3867726.1"/>
    </source>
</evidence>
<dbReference type="InterPro" id="IPR029069">
    <property type="entry name" value="HotDog_dom_sf"/>
</dbReference>
<name>A0AA89NHY9_9BACL</name>
<dbReference type="SUPFAM" id="SSF54637">
    <property type="entry name" value="Thioesterase/thiol ester dehydrase-isomerase"/>
    <property type="match status" value="1"/>
</dbReference>
<dbReference type="Proteomes" id="UP000613002">
    <property type="component" value="Unassembled WGS sequence"/>
</dbReference>
<reference evidence="1 2" key="1">
    <citation type="submission" date="2020-08" db="EMBL/GenBank/DDBJ databases">
        <title>Genomic Encyclopedia of Type Strains, Phase IV (KMG-IV): sequencing the most valuable type-strain genomes for metagenomic binning, comparative biology and taxonomic classification.</title>
        <authorList>
            <person name="Goeker M."/>
        </authorList>
    </citation>
    <scope>NUCLEOTIDE SEQUENCE [LARGE SCALE GENOMIC DNA]</scope>
    <source>
        <strain evidence="1 2">DSM 14590</strain>
    </source>
</reference>
<proteinExistence type="predicted"/>